<dbReference type="Proteomes" id="UP001344632">
    <property type="component" value="Unassembled WGS sequence"/>
</dbReference>
<dbReference type="SUPFAM" id="SSF50939">
    <property type="entry name" value="Sialidases"/>
    <property type="match status" value="1"/>
</dbReference>
<evidence type="ECO:0000313" key="1">
    <source>
        <dbReference type="EMBL" id="MEC0242509.1"/>
    </source>
</evidence>
<comment type="caution">
    <text evidence="1">The sequence shown here is derived from an EMBL/GenBank/DDBJ whole genome shotgun (WGS) entry which is preliminary data.</text>
</comment>
<proteinExistence type="predicted"/>
<sequence length="658" mass="71938">MKVWPGNKIHKTTMIVMLFILLTGLLYGSEPAAAAAGWKWTEQSGKESTPLNDVVGLSSGVIFAIGDDSTIQRRVSEGEWRIQSFPQKANLKAATDNGTIAIVAGDHGVLARTKDGVSWESGEIQGNWLLYQFNDYYKNKPEGKTKLNALNTDWHDVIWDGEQFVASGEVTFIFDSYNSTFPAVAISKQGVSWELVPLITKEHIATWDPYKLVKFQNKWIVKVAKGVFVSQNLKSWTYHSNQKFYGSIDEFSTNGKVIVAVGWDGSSESGQAIGGVVYTSTDGINYKAGKRISNVALNSVSWDGEQFIVGGRSGYIMQSNDGLTWKEKTQERGSTQAFFSVHSIGLEGNINRLKKFGSQYIGVGDGGVIRTAKGLDEKWSLEAAGKYNDLYGIAYSQNTYLIAGVGNIVTSTDGSSWSAAESAIIPETSFYSLTSGNGKFVPYGISSTPSQESFLYMNGQQQSLSGIVKEHVDNISIINGQIRIITETEMKTSTDGKNWSSTPGLQPVPVAVNGKIWIGYQEGKSSYYKSTDGINWKRTEINLDGKKLETWNGSIDKSIWTGSKFIGINRDSILESANGTSWKTVLPLKNAGFKDLAVSGDGTVTAVGLNGIIYMADRGENWKAVYSPTLKELKSITWDGKQFLAVGSNGVILRGKKE</sequence>
<name>A0ABU6GRX3_9BACL</name>
<dbReference type="SUPFAM" id="SSF75005">
    <property type="entry name" value="Arabinanase/levansucrase/invertase"/>
    <property type="match status" value="1"/>
</dbReference>
<organism evidence="1 2">
    <name type="scientific">Paenibacillus dokdonensis</name>
    <dbReference type="NCBI Taxonomy" id="2567944"/>
    <lineage>
        <taxon>Bacteria</taxon>
        <taxon>Bacillati</taxon>
        <taxon>Bacillota</taxon>
        <taxon>Bacilli</taxon>
        <taxon>Bacillales</taxon>
        <taxon>Paenibacillaceae</taxon>
        <taxon>Paenibacillus</taxon>
    </lineage>
</organism>
<accession>A0ABU6GRX3</accession>
<dbReference type="EMBL" id="JARLKZ010000016">
    <property type="protein sequence ID" value="MEC0242509.1"/>
    <property type="molecule type" value="Genomic_DNA"/>
</dbReference>
<dbReference type="InterPro" id="IPR036278">
    <property type="entry name" value="Sialidase_sf"/>
</dbReference>
<gene>
    <name evidence="1" type="ORF">P4H66_22105</name>
</gene>
<dbReference type="RefSeq" id="WP_326090283.1">
    <property type="nucleotide sequence ID" value="NZ_JARLKZ010000016.1"/>
</dbReference>
<dbReference type="InterPro" id="IPR023296">
    <property type="entry name" value="Glyco_hydro_beta-prop_sf"/>
</dbReference>
<protein>
    <recommendedName>
        <fullName evidence="3">Photosynthesis system II assembly factor Ycf48/Hcf136-like domain-containing protein</fullName>
    </recommendedName>
</protein>
<keyword evidence="2" id="KW-1185">Reference proteome</keyword>
<reference evidence="1 2" key="1">
    <citation type="submission" date="2023-03" db="EMBL/GenBank/DDBJ databases">
        <title>Bacillus Genome Sequencing.</title>
        <authorList>
            <person name="Dunlap C."/>
        </authorList>
    </citation>
    <scope>NUCLEOTIDE SEQUENCE [LARGE SCALE GENOMIC DNA]</scope>
    <source>
        <strain evidence="1 2">BD-525</strain>
    </source>
</reference>
<evidence type="ECO:0008006" key="3">
    <source>
        <dbReference type="Google" id="ProtNLM"/>
    </source>
</evidence>
<evidence type="ECO:0000313" key="2">
    <source>
        <dbReference type="Proteomes" id="UP001344632"/>
    </source>
</evidence>